<dbReference type="AlphaFoldDB" id="A0A7S8ED81"/>
<feature type="domain" description="ABC transporter" evidence="3">
    <location>
        <begin position="15"/>
        <end position="255"/>
    </location>
</feature>
<dbReference type="Gene3D" id="3.40.50.300">
    <property type="entry name" value="P-loop containing nucleotide triphosphate hydrolases"/>
    <property type="match status" value="1"/>
</dbReference>
<dbReference type="PANTHER" id="PTHR43790">
    <property type="entry name" value="CARBOHYDRATE TRANSPORT ATP-BINDING PROTEIN MG119-RELATED"/>
    <property type="match status" value="1"/>
</dbReference>
<evidence type="ECO:0000313" key="4">
    <source>
        <dbReference type="EMBL" id="QPC84709.1"/>
    </source>
</evidence>
<keyword evidence="5" id="KW-1185">Reference proteome</keyword>
<evidence type="ECO:0000256" key="1">
    <source>
        <dbReference type="ARBA" id="ARBA00022741"/>
    </source>
</evidence>
<dbReference type="CDD" id="cd03216">
    <property type="entry name" value="ABC_Carb_Monos_I"/>
    <property type="match status" value="1"/>
</dbReference>
<dbReference type="PANTHER" id="PTHR43790:SF8">
    <property type="entry name" value="SUGAR ABC TRANSPORTER ATP-BINDING PROTEIN"/>
    <property type="match status" value="1"/>
</dbReference>
<gene>
    <name evidence="4" type="ORF">G4Y79_10125</name>
</gene>
<keyword evidence="2 4" id="KW-0067">ATP-binding</keyword>
<dbReference type="Pfam" id="PF00005">
    <property type="entry name" value="ABC_tran"/>
    <property type="match status" value="1"/>
</dbReference>
<dbReference type="InterPro" id="IPR003593">
    <property type="entry name" value="AAA+_ATPase"/>
</dbReference>
<evidence type="ECO:0000313" key="5">
    <source>
        <dbReference type="Proteomes" id="UP000594468"/>
    </source>
</evidence>
<dbReference type="PROSITE" id="PS50893">
    <property type="entry name" value="ABC_TRANSPORTER_2"/>
    <property type="match status" value="1"/>
</dbReference>
<protein>
    <submittedName>
        <fullName evidence="4">Sugar ABC transporter ATP-binding protein</fullName>
    </submittedName>
</protein>
<dbReference type="SMART" id="SM00382">
    <property type="entry name" value="AAA"/>
    <property type="match status" value="1"/>
</dbReference>
<sequence length="276" mass="30698">MSSPNETDRTDTPLVDMRDIHKYFGSVQALRGINFHVDKQEIVGLLGDNGAGKSTLIKVLTGFHTPTKGQIYFEGAPVSIESPHDARDLGIETVYQDLALVPLMSIARNFWLGQEPTYHIGPFQFLDQNHMAEITIEALADVGIHIRDPNEEVGTMSGGERQSIAIGRAVYFGKKLLILDEPTSALSVGETRKVLDYTLAAKERGMSVIFITHNISQVHAVADRFTIISRGRKLGDFRKEEVSESEVAQMIISDTIPERLRLFDPEVEDMSTEDMP</sequence>
<dbReference type="KEGG" id="pmet:G4Y79_10125"/>
<organism evidence="4 5">
    <name type="scientific">Phototrophicus methaneseepsis</name>
    <dbReference type="NCBI Taxonomy" id="2710758"/>
    <lineage>
        <taxon>Bacteria</taxon>
        <taxon>Bacillati</taxon>
        <taxon>Chloroflexota</taxon>
        <taxon>Candidatus Thermofontia</taxon>
        <taxon>Phototrophicales</taxon>
        <taxon>Phototrophicaceae</taxon>
        <taxon>Phototrophicus</taxon>
    </lineage>
</organism>
<dbReference type="EMBL" id="CP062983">
    <property type="protein sequence ID" value="QPC84709.1"/>
    <property type="molecule type" value="Genomic_DNA"/>
</dbReference>
<dbReference type="InterPro" id="IPR027417">
    <property type="entry name" value="P-loop_NTPase"/>
</dbReference>
<dbReference type="InterPro" id="IPR003439">
    <property type="entry name" value="ABC_transporter-like_ATP-bd"/>
</dbReference>
<dbReference type="GO" id="GO:0005524">
    <property type="term" value="F:ATP binding"/>
    <property type="evidence" value="ECO:0007669"/>
    <property type="project" value="UniProtKB-KW"/>
</dbReference>
<proteinExistence type="predicted"/>
<name>A0A7S8ED81_9CHLR</name>
<dbReference type="RefSeq" id="WP_195172772.1">
    <property type="nucleotide sequence ID" value="NZ_CP062983.1"/>
</dbReference>
<reference evidence="4 5" key="1">
    <citation type="submission" date="2020-02" db="EMBL/GenBank/DDBJ databases">
        <authorList>
            <person name="Zheng R.K."/>
            <person name="Sun C.M."/>
        </authorList>
    </citation>
    <scope>NUCLEOTIDE SEQUENCE [LARGE SCALE GENOMIC DNA]</scope>
    <source>
        <strain evidence="5">rifampicinis</strain>
    </source>
</reference>
<dbReference type="GO" id="GO:0016887">
    <property type="term" value="F:ATP hydrolysis activity"/>
    <property type="evidence" value="ECO:0007669"/>
    <property type="project" value="InterPro"/>
</dbReference>
<dbReference type="Proteomes" id="UP000594468">
    <property type="component" value="Chromosome"/>
</dbReference>
<accession>A0A7S8ED81</accession>
<evidence type="ECO:0000256" key="2">
    <source>
        <dbReference type="ARBA" id="ARBA00022840"/>
    </source>
</evidence>
<dbReference type="SUPFAM" id="SSF52540">
    <property type="entry name" value="P-loop containing nucleoside triphosphate hydrolases"/>
    <property type="match status" value="1"/>
</dbReference>
<evidence type="ECO:0000259" key="3">
    <source>
        <dbReference type="PROSITE" id="PS50893"/>
    </source>
</evidence>
<dbReference type="InterPro" id="IPR050107">
    <property type="entry name" value="ABC_carbohydrate_import_ATPase"/>
</dbReference>
<keyword evidence="1" id="KW-0547">Nucleotide-binding</keyword>